<evidence type="ECO:0008006" key="3">
    <source>
        <dbReference type="Google" id="ProtNLM"/>
    </source>
</evidence>
<dbReference type="Proteomes" id="UP000500961">
    <property type="component" value="Chromosome"/>
</dbReference>
<keyword evidence="2" id="KW-1185">Reference proteome</keyword>
<evidence type="ECO:0000313" key="1">
    <source>
        <dbReference type="EMBL" id="QKG81018.1"/>
    </source>
</evidence>
<dbReference type="KEGG" id="ttz:FHG85_12340"/>
<sequence>MVPRFSESGLEGFMPLNHRFGFVAQEQIQLDDRNNLSAMHIARTVAHELAHGVFNLRQTFSDKNFVTLPQGTTGNLMDYPTSPALADRYTALIKIQWDLIHNPISTTGLFDGMEEGALSSEFKGTPVVFLGDTAIRKERLFIYNDTSKTVKVKFETADTSKTKVAFQLIITTEPNNIKLPYPKTGCDTLVFNEIKQIRLDSIPNGKYTLTCKVKVKTLKNKKEVESEKVFTTHFFIRTKKLEITTELLKSIFANNPDTVRLGRVARAINKYSEQFGLVNVNRMSHFLAQVGYESDGFKGKSGEGGCYTKTNTNWSIWFSLTWKERPFCNNCNCDTTLNLPIQRGSKKLKWTAVECKAEQKDCYAVPDIFICKKAGKEQDSLFLSYVYQCEGGNGNSSTGDGYKYRGHGAIQLTWKKTYQAFDEWLRNNYPKVYKNVVSNPSVIDKDEELFVLSALWFWSSEKKNKKLNDCADLGNYEEITRVISNSTKTVEERKKIFDKLIKT</sequence>
<name>A0A7D4BG23_9BACT</name>
<reference evidence="1 2" key="1">
    <citation type="submission" date="2019-07" db="EMBL/GenBank/DDBJ databases">
        <title>Thalassofilum flectens gen. nov., sp. nov., a novel moderate thermophilic anaerobe from a shallow sea hot spring in Kunashir Island (Russia), representing a new family in the order Bacteroidales, and proposal of Thalassofilacea fam. nov.</title>
        <authorList>
            <person name="Kochetkova T.V."/>
            <person name="Podosokorskaya O.A."/>
            <person name="Novikov A."/>
            <person name="Elcheninov A.G."/>
            <person name="Toshchakov S.V."/>
            <person name="Kublanov I.V."/>
        </authorList>
    </citation>
    <scope>NUCLEOTIDE SEQUENCE [LARGE SCALE GENOMIC DNA]</scope>
    <source>
        <strain evidence="1 2">38-H</strain>
    </source>
</reference>
<organism evidence="1 2">
    <name type="scientific">Tenuifilum thalassicum</name>
    <dbReference type="NCBI Taxonomy" id="2590900"/>
    <lineage>
        <taxon>Bacteria</taxon>
        <taxon>Pseudomonadati</taxon>
        <taxon>Bacteroidota</taxon>
        <taxon>Bacteroidia</taxon>
        <taxon>Bacteroidales</taxon>
        <taxon>Tenuifilaceae</taxon>
        <taxon>Tenuifilum</taxon>
    </lineage>
</organism>
<protein>
    <recommendedName>
        <fullName evidence="3">Glycoside hydrolase family 19 catalytic domain-containing protein</fullName>
    </recommendedName>
</protein>
<gene>
    <name evidence="1" type="ORF">FHG85_12340</name>
</gene>
<proteinExistence type="predicted"/>
<dbReference type="Gene3D" id="1.10.530.10">
    <property type="match status" value="1"/>
</dbReference>
<dbReference type="InterPro" id="IPR023346">
    <property type="entry name" value="Lysozyme-like_dom_sf"/>
</dbReference>
<evidence type="ECO:0000313" key="2">
    <source>
        <dbReference type="Proteomes" id="UP000500961"/>
    </source>
</evidence>
<dbReference type="EMBL" id="CP041345">
    <property type="protein sequence ID" value="QKG81018.1"/>
    <property type="molecule type" value="Genomic_DNA"/>
</dbReference>
<dbReference type="SUPFAM" id="SSF53955">
    <property type="entry name" value="Lysozyme-like"/>
    <property type="match status" value="1"/>
</dbReference>
<accession>A0A7D4BG23</accession>
<dbReference type="AlphaFoldDB" id="A0A7D4BG23"/>